<dbReference type="SUPFAM" id="SSF46785">
    <property type="entry name" value="Winged helix' DNA-binding domain"/>
    <property type="match status" value="1"/>
</dbReference>
<dbReference type="InterPro" id="IPR036390">
    <property type="entry name" value="WH_DNA-bd_sf"/>
</dbReference>
<feature type="domain" description="DEP" evidence="4">
    <location>
        <begin position="34"/>
        <end position="110"/>
    </location>
</feature>
<reference evidence="7" key="2">
    <citation type="submission" date="2025-04" db="UniProtKB">
        <authorList>
            <consortium name="RefSeq"/>
        </authorList>
    </citation>
    <scope>IDENTIFICATION</scope>
    <source>
        <strain evidence="7">DH4</strain>
        <tissue evidence="7">Whole body</tissue>
    </source>
</reference>
<keyword evidence="6" id="KW-1185">Reference proteome</keyword>
<dbReference type="GeneID" id="725485"/>
<evidence type="ECO:0000256" key="2">
    <source>
        <dbReference type="SAM" id="MobiDB-lite"/>
    </source>
</evidence>
<accession>A0A8B8H2L0</accession>
<dbReference type="CDD" id="cd04450">
    <property type="entry name" value="DEP_RGS7-like"/>
    <property type="match status" value="1"/>
</dbReference>
<feature type="region of interest" description="Disordered" evidence="2">
    <location>
        <begin position="542"/>
        <end position="562"/>
    </location>
</feature>
<feature type="region of interest" description="Disordered" evidence="2">
    <location>
        <begin position="452"/>
        <end position="495"/>
    </location>
</feature>
<accession>A0A7M7MMI9</accession>
<dbReference type="InterPro" id="IPR015898">
    <property type="entry name" value="G-protein_gamma-like_dom"/>
</dbReference>
<keyword evidence="1" id="KW-0734">Signal transduction inhibitor</keyword>
<dbReference type="InterPro" id="IPR016137">
    <property type="entry name" value="RGS"/>
</dbReference>
<dbReference type="GO" id="GO:0005096">
    <property type="term" value="F:GTPase activator activity"/>
    <property type="evidence" value="ECO:0007669"/>
    <property type="project" value="TreeGrafter"/>
</dbReference>
<dbReference type="InterPro" id="IPR047016">
    <property type="entry name" value="RGS6/7/9/11"/>
</dbReference>
<reference evidence="5" key="1">
    <citation type="submission" date="2021-01" db="UniProtKB">
        <authorList>
            <consortium name="EnsemblMetazoa"/>
        </authorList>
    </citation>
    <scope>IDENTIFICATION</scope>
    <source>
        <strain evidence="5">DH4</strain>
    </source>
</reference>
<dbReference type="InterPro" id="IPR044926">
    <property type="entry name" value="RGS_subdomain_2"/>
</dbReference>
<dbReference type="SUPFAM" id="SSF48670">
    <property type="entry name" value="Transducin (heterotrimeric G protein), gamma chain"/>
    <property type="match status" value="1"/>
</dbReference>
<protein>
    <submittedName>
        <fullName evidence="7">Uncharacterized protein LOC725485 isoform X8</fullName>
    </submittedName>
</protein>
<dbReference type="InterPro" id="IPR040759">
    <property type="entry name" value="RGS_DHEX"/>
</dbReference>
<dbReference type="PANTHER" id="PTHR45746:SF5">
    <property type="entry name" value="REGULATOR OF G-PROTEIN SIGNALING 7"/>
    <property type="match status" value="1"/>
</dbReference>
<evidence type="ECO:0000313" key="7">
    <source>
        <dbReference type="RefSeq" id="XP_026298231.1"/>
    </source>
</evidence>
<dbReference type="GO" id="GO:0005886">
    <property type="term" value="C:plasma membrane"/>
    <property type="evidence" value="ECO:0007669"/>
    <property type="project" value="TreeGrafter"/>
</dbReference>
<dbReference type="RefSeq" id="XP_026298231.1">
    <property type="nucleotide sequence ID" value="XM_026442446.1"/>
</dbReference>
<dbReference type="PROSITE" id="PS50186">
    <property type="entry name" value="DEP"/>
    <property type="match status" value="1"/>
</dbReference>
<dbReference type="CDD" id="cd08705">
    <property type="entry name" value="RGS_R7-like"/>
    <property type="match status" value="1"/>
</dbReference>
<dbReference type="Pfam" id="PF00631">
    <property type="entry name" value="G-gamma"/>
    <property type="match status" value="1"/>
</dbReference>
<dbReference type="GO" id="GO:0005737">
    <property type="term" value="C:cytoplasm"/>
    <property type="evidence" value="ECO:0007669"/>
    <property type="project" value="TreeGrafter"/>
</dbReference>
<dbReference type="CDD" id="cd00068">
    <property type="entry name" value="GGL"/>
    <property type="match status" value="1"/>
</dbReference>
<dbReference type="Gene3D" id="1.10.167.10">
    <property type="entry name" value="Regulator of G-protein Signalling 4, domain 2"/>
    <property type="match status" value="1"/>
</dbReference>
<dbReference type="InterPro" id="IPR036284">
    <property type="entry name" value="GGL_sf"/>
</dbReference>
<sequence length="892" mass="100130">MEASNNQQQKKEPSVHRPCAFDKMEGLVREMQDPENGVPVRSQKQFLTSIPSAFMGYDLIEWLMERLSIEESVEAVHIANQLCQYGYFFPVNDSKTLTVRDDSSLYRFQTPCYWPWQHKIPDNMEYAIYLAKRTLRNKQRHALEDYEIEALNSLRRNLQNKWDMIQLQAEEQVRLSKERKKGDKIVSDSQERAFWRVYRPPPGCLSSLEVTPVPTRFHPGLSRPPSRKRTITDLQREVALLKNSLTRTRIKVSAAIENFNSYYETYVDYDPMFVQPQPSNPWITDDQTFWQLNSPLVEIPTEKRVKRWALSMEELMSDPTGLQEFTQYLRKEYSHENIRFWLAVKDLRHSFQAKIPDKVNEIFREFLAPGAPCEINIDGKTMEKVHQEMKNPNRFTFDSAAEHVYTLLLKKDCYPRFIRSDQYRNLLASGVQPSQKKWFFFGGQAKKKVSSTSTSISAPTPTTSTLQHHAVTAGGGGGSGGGSKRRGSDRSLSGSAHELAICGIRDTSSMPRVPHSHSQSNLTDIPYRGDLARLVKIPTRPIPHNVQDAGASETSTARPMDDVCPWDVAPGPSVEHDIDAGAQLRHPISSGVTSSVESQAEEGNNNLISQSHSIEVAARPSRKNSSQFDSCSSSSDVSLAVTEAVSEHLRKSCSLQQSSSTGGTSTSERIGMTTRNYSIGSVGGRAKLGEIGRPSASSFNYPSPQHSFEYSHVVTEIRSEGKEIAEVVETETRSKVTLVEKEHAKKTLSKAPLISISAIVGDLASDSFAVQAEERKEDDCGKGVAAVKEGEVEIEKRKGEVEGDKGDAMVAEENLAISTRVETETEESLEEAQVVPVWEPDTRQDDQIAPVTQPAPQQKRDNNVNEVCPWEDEENCRVDAPYVKTYATLGYL</sequence>
<dbReference type="EnsemblMetazoa" id="XM_026442446">
    <property type="protein sequence ID" value="XP_026298231"/>
    <property type="gene ID" value="LOC725485"/>
</dbReference>
<feature type="region of interest" description="Disordered" evidence="2">
    <location>
        <begin position="591"/>
        <end position="610"/>
    </location>
</feature>
<dbReference type="Gene3D" id="4.10.260.10">
    <property type="entry name" value="Transducin (heterotrimeric G protein), gamma chain"/>
    <property type="match status" value="1"/>
</dbReference>
<dbReference type="AlphaFoldDB" id="A0A7M7MMI9"/>
<evidence type="ECO:0000259" key="4">
    <source>
        <dbReference type="PROSITE" id="PS50186"/>
    </source>
</evidence>
<feature type="compositionally biased region" description="Gly residues" evidence="2">
    <location>
        <begin position="473"/>
        <end position="482"/>
    </location>
</feature>
<dbReference type="OrthoDB" id="196547at2759"/>
<dbReference type="Proteomes" id="UP000005203">
    <property type="component" value="Linkage group LG8"/>
</dbReference>
<dbReference type="SMART" id="SM00224">
    <property type="entry name" value="GGL"/>
    <property type="match status" value="1"/>
</dbReference>
<feature type="compositionally biased region" description="Low complexity" evidence="2">
    <location>
        <begin position="452"/>
        <end position="465"/>
    </location>
</feature>
<dbReference type="PROSITE" id="PS50132">
    <property type="entry name" value="RGS"/>
    <property type="match status" value="1"/>
</dbReference>
<evidence type="ECO:0000313" key="5">
    <source>
        <dbReference type="EnsemblMetazoa" id="XP_026298231"/>
    </source>
</evidence>
<dbReference type="InterPro" id="IPR036305">
    <property type="entry name" value="RGS_sf"/>
</dbReference>
<dbReference type="InterPro" id="IPR036388">
    <property type="entry name" value="WH-like_DNA-bd_sf"/>
</dbReference>
<evidence type="ECO:0000313" key="6">
    <source>
        <dbReference type="Proteomes" id="UP000005203"/>
    </source>
</evidence>
<dbReference type="Pfam" id="PF00615">
    <property type="entry name" value="RGS"/>
    <property type="match status" value="1"/>
</dbReference>
<dbReference type="InterPro" id="IPR000591">
    <property type="entry name" value="DEP_dom"/>
</dbReference>
<evidence type="ECO:0000256" key="1">
    <source>
        <dbReference type="ARBA" id="ARBA00022700"/>
    </source>
</evidence>
<dbReference type="SMART" id="SM00315">
    <property type="entry name" value="RGS"/>
    <property type="match status" value="1"/>
</dbReference>
<dbReference type="GO" id="GO:0008277">
    <property type="term" value="P:regulation of G protein-coupled receptor signaling pathway"/>
    <property type="evidence" value="ECO:0007669"/>
    <property type="project" value="InterPro"/>
</dbReference>
<dbReference type="PANTHER" id="PTHR45746">
    <property type="entry name" value="LP21163P"/>
    <property type="match status" value="1"/>
</dbReference>
<evidence type="ECO:0000259" key="3">
    <source>
        <dbReference type="PROSITE" id="PS50132"/>
    </source>
</evidence>
<dbReference type="GO" id="GO:0007186">
    <property type="term" value="P:G protein-coupled receptor signaling pathway"/>
    <property type="evidence" value="ECO:0007669"/>
    <property type="project" value="InterPro"/>
</dbReference>
<gene>
    <name evidence="7" type="primary">LOC725485</name>
</gene>
<proteinExistence type="predicted"/>
<feature type="region of interest" description="Disordered" evidence="2">
    <location>
        <begin position="824"/>
        <end position="863"/>
    </location>
</feature>
<dbReference type="InterPro" id="IPR034483">
    <property type="entry name" value="RGS_Egl-10"/>
</dbReference>
<feature type="domain" description="RGS" evidence="3">
    <location>
        <begin position="311"/>
        <end position="427"/>
    </location>
</feature>
<dbReference type="SMART" id="SM00049">
    <property type="entry name" value="DEP"/>
    <property type="match status" value="1"/>
</dbReference>
<dbReference type="PRINTS" id="PR01301">
    <property type="entry name" value="RGSPROTEIN"/>
</dbReference>
<dbReference type="GO" id="GO:0043005">
    <property type="term" value="C:neuron projection"/>
    <property type="evidence" value="ECO:0007669"/>
    <property type="project" value="TreeGrafter"/>
</dbReference>
<dbReference type="Gene3D" id="1.10.1240.60">
    <property type="match status" value="1"/>
</dbReference>
<name>A0A7M7MMI9_APIME</name>
<dbReference type="GO" id="GO:0035556">
    <property type="term" value="P:intracellular signal transduction"/>
    <property type="evidence" value="ECO:0007669"/>
    <property type="project" value="InterPro"/>
</dbReference>
<dbReference type="Gene3D" id="1.10.10.10">
    <property type="entry name" value="Winged helix-like DNA-binding domain superfamily/Winged helix DNA-binding domain"/>
    <property type="match status" value="1"/>
</dbReference>
<dbReference type="Pfam" id="PF18148">
    <property type="entry name" value="RGS_DHEX"/>
    <property type="match status" value="1"/>
</dbReference>
<dbReference type="GO" id="GO:0009968">
    <property type="term" value="P:negative regulation of signal transduction"/>
    <property type="evidence" value="ECO:0007669"/>
    <property type="project" value="UniProtKB-KW"/>
</dbReference>
<dbReference type="SMART" id="SM01224">
    <property type="entry name" value="G_gamma"/>
    <property type="match status" value="1"/>
</dbReference>
<organism evidence="5">
    <name type="scientific">Apis mellifera</name>
    <name type="common">Honeybee</name>
    <dbReference type="NCBI Taxonomy" id="7460"/>
    <lineage>
        <taxon>Eukaryota</taxon>
        <taxon>Metazoa</taxon>
        <taxon>Ecdysozoa</taxon>
        <taxon>Arthropoda</taxon>
        <taxon>Hexapoda</taxon>
        <taxon>Insecta</taxon>
        <taxon>Pterygota</taxon>
        <taxon>Neoptera</taxon>
        <taxon>Endopterygota</taxon>
        <taxon>Hymenoptera</taxon>
        <taxon>Apocrita</taxon>
        <taxon>Aculeata</taxon>
        <taxon>Apoidea</taxon>
        <taxon>Anthophila</taxon>
        <taxon>Apidae</taxon>
        <taxon>Apis</taxon>
    </lineage>
</organism>
<dbReference type="Pfam" id="PF00610">
    <property type="entry name" value="DEP"/>
    <property type="match status" value="1"/>
</dbReference>
<dbReference type="SUPFAM" id="SSF48097">
    <property type="entry name" value="Regulator of G-protein signaling, RGS"/>
    <property type="match status" value="1"/>
</dbReference>
<dbReference type="InterPro" id="IPR047017">
    <property type="entry name" value="RGS6/7/9/11_DHEX_sf"/>
</dbReference>